<dbReference type="Proteomes" id="UP000054560">
    <property type="component" value="Unassembled WGS sequence"/>
</dbReference>
<evidence type="ECO:0000313" key="2">
    <source>
        <dbReference type="Proteomes" id="UP000054560"/>
    </source>
</evidence>
<name>A0A0L0F3L0_9EUKA</name>
<keyword evidence="2" id="KW-1185">Reference proteome</keyword>
<proteinExistence type="predicted"/>
<organism evidence="1 2">
    <name type="scientific">Sphaeroforma arctica JP610</name>
    <dbReference type="NCBI Taxonomy" id="667725"/>
    <lineage>
        <taxon>Eukaryota</taxon>
        <taxon>Ichthyosporea</taxon>
        <taxon>Ichthyophonida</taxon>
        <taxon>Sphaeroforma</taxon>
    </lineage>
</organism>
<dbReference type="AlphaFoldDB" id="A0A0L0F3L0"/>
<accession>A0A0L0F3L0</accession>
<gene>
    <name evidence="1" type="ORF">SARC_16187</name>
</gene>
<reference evidence="1 2" key="1">
    <citation type="submission" date="2011-02" db="EMBL/GenBank/DDBJ databases">
        <title>The Genome Sequence of Sphaeroforma arctica JP610.</title>
        <authorList>
            <consortium name="The Broad Institute Genome Sequencing Platform"/>
            <person name="Russ C."/>
            <person name="Cuomo C."/>
            <person name="Young S.K."/>
            <person name="Zeng Q."/>
            <person name="Gargeya S."/>
            <person name="Alvarado L."/>
            <person name="Berlin A."/>
            <person name="Chapman S.B."/>
            <person name="Chen Z."/>
            <person name="Freedman E."/>
            <person name="Gellesch M."/>
            <person name="Goldberg J."/>
            <person name="Griggs A."/>
            <person name="Gujja S."/>
            <person name="Heilman E."/>
            <person name="Heiman D."/>
            <person name="Howarth C."/>
            <person name="Mehta T."/>
            <person name="Neiman D."/>
            <person name="Pearson M."/>
            <person name="Roberts A."/>
            <person name="Saif S."/>
            <person name="Shea T."/>
            <person name="Shenoy N."/>
            <person name="Sisk P."/>
            <person name="Stolte C."/>
            <person name="Sykes S."/>
            <person name="White J."/>
            <person name="Yandava C."/>
            <person name="Burger G."/>
            <person name="Gray M.W."/>
            <person name="Holland P.W.H."/>
            <person name="King N."/>
            <person name="Lang F.B.F."/>
            <person name="Roger A.J."/>
            <person name="Ruiz-Trillo I."/>
            <person name="Haas B."/>
            <person name="Nusbaum C."/>
            <person name="Birren B."/>
        </authorList>
    </citation>
    <scope>NUCLEOTIDE SEQUENCE [LARGE SCALE GENOMIC DNA]</scope>
    <source>
        <strain evidence="1 2">JP610</strain>
    </source>
</reference>
<feature type="non-terminal residue" evidence="1">
    <location>
        <position position="1"/>
    </location>
</feature>
<evidence type="ECO:0000313" key="1">
    <source>
        <dbReference type="EMBL" id="KNC71277.1"/>
    </source>
</evidence>
<dbReference type="EMBL" id="KQ249136">
    <property type="protein sequence ID" value="KNC71277.1"/>
    <property type="molecule type" value="Genomic_DNA"/>
</dbReference>
<protein>
    <submittedName>
        <fullName evidence="1">Uncharacterized protein</fullName>
    </submittedName>
</protein>
<sequence length="73" mass="8294">YCDNAHTLRNSLTAEKYLGALVRLMKKNSDREKDSKIVAMATQATGNTLQVFKECDSPYFDPLLKLVKTRTKL</sequence>
<dbReference type="RefSeq" id="XP_014145179.1">
    <property type="nucleotide sequence ID" value="XM_014289704.1"/>
</dbReference>
<dbReference type="GeneID" id="25916691"/>